<dbReference type="AlphaFoldDB" id="A0A0M2SHU1"/>
<protein>
    <submittedName>
        <fullName evidence="1">Uncharacterized protein</fullName>
    </submittedName>
</protein>
<gene>
    <name evidence="1" type="ORF">WQ57_25055</name>
</gene>
<name>A0A0M2SHU1_9BACI</name>
<reference evidence="1 2" key="1">
    <citation type="submission" date="2015-04" db="EMBL/GenBank/DDBJ databases">
        <title>Taxonomic description and genome sequence of Bacillus campisalis sp. nov., a novel member of the genus Bacillus isolated from solar saltern.</title>
        <authorList>
            <person name="Mathan Kumar R."/>
            <person name="Kaur G."/>
            <person name="Kumar A."/>
            <person name="Singh N.K."/>
            <person name="Kaur N."/>
            <person name="Kumar N."/>
            <person name="Mayilraj S."/>
        </authorList>
    </citation>
    <scope>NUCLEOTIDE SEQUENCE [LARGE SCALE GENOMIC DNA]</scope>
    <source>
        <strain evidence="1 2">SA2-6</strain>
    </source>
</reference>
<comment type="caution">
    <text evidence="1">The sequence shown here is derived from an EMBL/GenBank/DDBJ whole genome shotgun (WGS) entry which is preliminary data.</text>
</comment>
<dbReference type="Proteomes" id="UP000034166">
    <property type="component" value="Unassembled WGS sequence"/>
</dbReference>
<dbReference type="PATRIC" id="fig|1408103.3.peg.5406"/>
<accession>A0A0M2SHU1</accession>
<organism evidence="1 2">
    <name type="scientific">Mesobacillus campisalis</name>
    <dbReference type="NCBI Taxonomy" id="1408103"/>
    <lineage>
        <taxon>Bacteria</taxon>
        <taxon>Bacillati</taxon>
        <taxon>Bacillota</taxon>
        <taxon>Bacilli</taxon>
        <taxon>Bacillales</taxon>
        <taxon>Bacillaceae</taxon>
        <taxon>Mesobacillus</taxon>
    </lineage>
</organism>
<evidence type="ECO:0000313" key="1">
    <source>
        <dbReference type="EMBL" id="KKK33201.1"/>
    </source>
</evidence>
<dbReference type="OrthoDB" id="2854036at2"/>
<evidence type="ECO:0000313" key="2">
    <source>
        <dbReference type="Proteomes" id="UP000034166"/>
    </source>
</evidence>
<dbReference type="EMBL" id="LAYY01000101">
    <property type="protein sequence ID" value="KKK33201.1"/>
    <property type="molecule type" value="Genomic_DNA"/>
</dbReference>
<proteinExistence type="predicted"/>
<keyword evidence="2" id="KW-1185">Reference proteome</keyword>
<dbReference type="RefSeq" id="WP_046526348.1">
    <property type="nucleotide sequence ID" value="NZ_LAYY01000101.1"/>
</dbReference>
<sequence length="162" mass="17982">MNSAYAVEVDPLIAEIPEFNDVLRSNPGFAGVHGLVYLFHDKAGAEQAADLCREAGLLEEVHSLVCLKNAAEGELFADYGFKSGERVYLFKDLVSAFTLEWSALDEARMAKLQIEEHLVAAGGPDSWMFFIDRQMCTLMEGIAQAYGCKALFLDLDKRLKKL</sequence>